<dbReference type="InterPro" id="IPR027417">
    <property type="entry name" value="P-loop_NTPase"/>
</dbReference>
<dbReference type="CDD" id="cd02042">
    <property type="entry name" value="ParAB_family"/>
    <property type="match status" value="1"/>
</dbReference>
<dbReference type="Gene3D" id="3.40.50.300">
    <property type="entry name" value="P-loop containing nucleotide triphosphate hydrolases"/>
    <property type="match status" value="1"/>
</dbReference>
<protein>
    <submittedName>
        <fullName evidence="1">Chromosome partitioning protein ParA</fullName>
    </submittedName>
</protein>
<dbReference type="SUPFAM" id="SSF52540">
    <property type="entry name" value="P-loop containing nucleoside triphosphate hydrolases"/>
    <property type="match status" value="1"/>
</dbReference>
<dbReference type="PIRSF" id="PIRSF009320">
    <property type="entry name" value="Nuc_binding_HP_1000"/>
    <property type="match status" value="1"/>
</dbReference>
<dbReference type="Pfam" id="PF07015">
    <property type="entry name" value="VirC1"/>
    <property type="match status" value="1"/>
</dbReference>
<evidence type="ECO:0000313" key="2">
    <source>
        <dbReference type="Proteomes" id="UP000425960"/>
    </source>
</evidence>
<proteinExistence type="predicted"/>
<dbReference type="Proteomes" id="UP000425960">
    <property type="component" value="Plasmid Do28_2"/>
</dbReference>
<gene>
    <name evidence="1" type="ORF">DSCO28_73860</name>
</gene>
<organism evidence="1 2">
    <name type="scientific">Desulfosarcina ovata subsp. sediminis</name>
    <dbReference type="NCBI Taxonomy" id="885957"/>
    <lineage>
        <taxon>Bacteria</taxon>
        <taxon>Pseudomonadati</taxon>
        <taxon>Thermodesulfobacteriota</taxon>
        <taxon>Desulfobacteria</taxon>
        <taxon>Desulfobacterales</taxon>
        <taxon>Desulfosarcinaceae</taxon>
        <taxon>Desulfosarcina</taxon>
    </lineage>
</organism>
<dbReference type="PANTHER" id="PTHR13696:SF96">
    <property type="entry name" value="COBQ_COBB_MIND_PARA NUCLEOTIDE BINDING DOMAIN-CONTAINING PROTEIN"/>
    <property type="match status" value="1"/>
</dbReference>
<geneLocation type="plasmid" evidence="2">
    <name>do28_2 dna</name>
</geneLocation>
<accession>A0A5K8A3E4</accession>
<name>A0A5K8A3E4_9BACT</name>
<reference evidence="1 2" key="1">
    <citation type="submission" date="2019-11" db="EMBL/GenBank/DDBJ databases">
        <title>Comparative genomics of hydrocarbon-degrading Desulfosarcina strains.</title>
        <authorList>
            <person name="Watanabe M."/>
            <person name="Kojima H."/>
            <person name="Fukui M."/>
        </authorList>
    </citation>
    <scope>NUCLEOTIDE SEQUENCE [LARGE SCALE GENOMIC DNA]</scope>
    <source>
        <strain evidence="1 2">28bB2T</strain>
        <plasmid evidence="2">do28_2 dna</plasmid>
    </source>
</reference>
<evidence type="ECO:0000313" key="1">
    <source>
        <dbReference type="EMBL" id="BBO86820.1"/>
    </source>
</evidence>
<dbReference type="EMBL" id="AP021878">
    <property type="protein sequence ID" value="BBO86820.1"/>
    <property type="molecule type" value="Genomic_DNA"/>
</dbReference>
<dbReference type="InterPro" id="IPR050678">
    <property type="entry name" value="DNA_Partitioning_ATPase"/>
</dbReference>
<dbReference type="InterPro" id="IPR009744">
    <property type="entry name" value="VirC1"/>
</dbReference>
<dbReference type="AlphaFoldDB" id="A0A5K8A3E4"/>
<dbReference type="KEGG" id="dov:DSCO28_73860"/>
<dbReference type="RefSeq" id="WP_155326397.1">
    <property type="nucleotide sequence ID" value="NZ_AP021878.1"/>
</dbReference>
<dbReference type="PANTHER" id="PTHR13696">
    <property type="entry name" value="P-LOOP CONTAINING NUCLEOSIDE TRIPHOSPHATE HYDROLASE"/>
    <property type="match status" value="1"/>
</dbReference>
<sequence length="237" mass="25158">MPVIVFASSKGGAGKTTAAVVLACELARQGKAKNIGVSLIDADPNQHSAAWAKLDGKPDNIALFENVTEDNILDVIEEAQQKTPFVLVDLEGVASSAVVGAVSRADLVIIPCQPSQNDAKEAAKTIKTIKYGARISGREIPFSVMFTRLSAAIITKTGKHLAAEFDGAGVDVFKCSLIDREAFKSIFSFGGTVNDLEASSNKAQSSIDKAAENARLFAEEVKQHLKRSLQPSKQEVA</sequence>
<keyword evidence="1" id="KW-0614">Plasmid</keyword>